<proteinExistence type="predicted"/>
<dbReference type="PANTHER" id="PTHR30157:SF0">
    <property type="entry name" value="NADPH-DEPENDENT FERRIC-CHELATE REDUCTASE"/>
    <property type="match status" value="1"/>
</dbReference>
<dbReference type="InterPro" id="IPR013113">
    <property type="entry name" value="SIP_FAD-bd"/>
</dbReference>
<comment type="caution">
    <text evidence="2">The sequence shown here is derived from an EMBL/GenBank/DDBJ whole genome shotgun (WGS) entry which is preliminary data.</text>
</comment>
<dbReference type="InterPro" id="IPR039374">
    <property type="entry name" value="SIP_fam"/>
</dbReference>
<organism evidence="2 3">
    <name type="scientific">Pseudonocardia abyssalis</name>
    <dbReference type="NCBI Taxonomy" id="2792008"/>
    <lineage>
        <taxon>Bacteria</taxon>
        <taxon>Bacillati</taxon>
        <taxon>Actinomycetota</taxon>
        <taxon>Actinomycetes</taxon>
        <taxon>Pseudonocardiales</taxon>
        <taxon>Pseudonocardiaceae</taxon>
        <taxon>Pseudonocardia</taxon>
    </lineage>
</organism>
<sequence length="282" mass="30593">MSTDEVTARQVEVREVVRLSPSLVRVRLGGPDLDGFESLGVPDEGCVLHFPAGPDGEPDPEIGRWYTVRRIDAGLLTVDVVLHEGGSGGEWAAVARVGDRLRITHRNSWYRRPESAEWQLLVGDVTALPTIGRIVEETASTVPTTVLVEVPDTGDAQPLDGVDATWVHRPRLATEGSGMEALVRSAVLPDSPGYVYVAGEAAATRAVRKYLRHEAGLPTGSYGVVGYWRVDGECWKRRYAESGVDTVALYQAAQAEAERVGGGHGEEVRDIYERKLAEVGLL</sequence>
<dbReference type="CDD" id="cd06193">
    <property type="entry name" value="siderophore_interacting"/>
    <property type="match status" value="1"/>
</dbReference>
<evidence type="ECO:0000259" key="1">
    <source>
        <dbReference type="PROSITE" id="PS51384"/>
    </source>
</evidence>
<evidence type="ECO:0000313" key="3">
    <source>
        <dbReference type="Proteomes" id="UP000694287"/>
    </source>
</evidence>
<gene>
    <name evidence="2" type="ORF">I4I81_10155</name>
</gene>
<dbReference type="InterPro" id="IPR017927">
    <property type="entry name" value="FAD-bd_FR_type"/>
</dbReference>
<dbReference type="InterPro" id="IPR007037">
    <property type="entry name" value="SIP_rossman_dom"/>
</dbReference>
<dbReference type="Pfam" id="PF08021">
    <property type="entry name" value="FAD_binding_9"/>
    <property type="match status" value="1"/>
</dbReference>
<dbReference type="EMBL" id="JADQDK010000001">
    <property type="protein sequence ID" value="MBW0134621.1"/>
    <property type="molecule type" value="Genomic_DNA"/>
</dbReference>
<evidence type="ECO:0000313" key="2">
    <source>
        <dbReference type="EMBL" id="MBW0134621.1"/>
    </source>
</evidence>
<protein>
    <submittedName>
        <fullName evidence="2">Siderophore-interacting protein</fullName>
    </submittedName>
</protein>
<dbReference type="RefSeq" id="WP_218601922.1">
    <property type="nucleotide sequence ID" value="NZ_JADQDJ010000040.1"/>
</dbReference>
<reference evidence="2 3" key="1">
    <citation type="submission" date="2020-11" db="EMBL/GenBank/DDBJ databases">
        <title>Pseudonocardia abyssalis sp. nov. and Pseudonocardia oceani sp. nov., description and phylogenomic analysis of two novel actinomycetes isolated from the deep Southern Ocean.</title>
        <authorList>
            <person name="Parra J."/>
        </authorList>
    </citation>
    <scope>NUCLEOTIDE SEQUENCE [LARGE SCALE GENOMIC DNA]</scope>
    <source>
        <strain evidence="2 3">KRD-168</strain>
    </source>
</reference>
<dbReference type="PROSITE" id="PS51384">
    <property type="entry name" value="FAD_FR"/>
    <property type="match status" value="1"/>
</dbReference>
<accession>A0ABS6URQ6</accession>
<name>A0ABS6URQ6_9PSEU</name>
<dbReference type="Proteomes" id="UP000694287">
    <property type="component" value="Unassembled WGS sequence"/>
</dbReference>
<dbReference type="Pfam" id="PF04954">
    <property type="entry name" value="SIP"/>
    <property type="match status" value="1"/>
</dbReference>
<keyword evidence="3" id="KW-1185">Reference proteome</keyword>
<feature type="domain" description="FAD-binding FR-type" evidence="1">
    <location>
        <begin position="6"/>
        <end position="113"/>
    </location>
</feature>
<dbReference type="PANTHER" id="PTHR30157">
    <property type="entry name" value="FERRIC REDUCTASE, NADPH-DEPENDENT"/>
    <property type="match status" value="1"/>
</dbReference>